<evidence type="ECO:0000256" key="3">
    <source>
        <dbReference type="ARBA" id="ARBA00004922"/>
    </source>
</evidence>
<comment type="similarity">
    <text evidence="4 10">Belongs to the OST1 family.</text>
</comment>
<evidence type="ECO:0000256" key="7">
    <source>
        <dbReference type="ARBA" id="ARBA00022824"/>
    </source>
</evidence>
<dbReference type="Pfam" id="PF04597">
    <property type="entry name" value="Ribophorin_I"/>
    <property type="match status" value="1"/>
</dbReference>
<dbReference type="GO" id="GO:0018279">
    <property type="term" value="P:protein N-linked glycosylation via asparagine"/>
    <property type="evidence" value="ECO:0007669"/>
    <property type="project" value="TreeGrafter"/>
</dbReference>
<proteinExistence type="inferred from homology"/>
<keyword evidence="6 10" id="KW-0732">Signal</keyword>
<keyword evidence="8" id="KW-1133">Transmembrane helix</keyword>
<keyword evidence="7 10" id="KW-0256">Endoplasmic reticulum</keyword>
<keyword evidence="5" id="KW-0812">Transmembrane</keyword>
<comment type="subcellular location">
    <subcellularLocation>
        <location evidence="2 10">Endoplasmic reticulum membrane</location>
        <topology evidence="2 10">Single-pass type I membrane protein</topology>
    </subcellularLocation>
</comment>
<dbReference type="AlphaFoldDB" id="A0A0L0SK80"/>
<dbReference type="STRING" id="578462.A0A0L0SK80"/>
<organism evidence="11 12">
    <name type="scientific">Allomyces macrogynus (strain ATCC 38327)</name>
    <name type="common">Allomyces javanicus var. macrogynus</name>
    <dbReference type="NCBI Taxonomy" id="578462"/>
    <lineage>
        <taxon>Eukaryota</taxon>
        <taxon>Fungi</taxon>
        <taxon>Fungi incertae sedis</taxon>
        <taxon>Blastocladiomycota</taxon>
        <taxon>Blastocladiomycetes</taxon>
        <taxon>Blastocladiales</taxon>
        <taxon>Blastocladiaceae</taxon>
        <taxon>Allomyces</taxon>
    </lineage>
</organism>
<dbReference type="InterPro" id="IPR007676">
    <property type="entry name" value="Ribophorin_I"/>
</dbReference>
<evidence type="ECO:0000256" key="6">
    <source>
        <dbReference type="ARBA" id="ARBA00022729"/>
    </source>
</evidence>
<comment type="pathway">
    <text evidence="3 10">Protein modification; protein glycosylation.</text>
</comment>
<dbReference type="UniPathway" id="UPA00378"/>
<gene>
    <name evidence="11" type="ORF">AMAG_08050</name>
</gene>
<name>A0A0L0SK80_ALLM3</name>
<accession>A0A0L0SK80</accession>
<dbReference type="EMBL" id="GG745341">
    <property type="protein sequence ID" value="KNE62873.1"/>
    <property type="molecule type" value="Genomic_DNA"/>
</dbReference>
<dbReference type="PANTHER" id="PTHR21049:SF0">
    <property type="entry name" value="DOLICHYL-DIPHOSPHOOLIGOSACCHARIDE--PROTEIN GLYCOSYLTRANSFERASE SUBUNIT 1"/>
    <property type="match status" value="1"/>
</dbReference>
<comment type="function">
    <text evidence="1 10">Subunit of the oligosaccharyl transferase (OST) complex that catalyzes the initial transfer of a defined glycan (Glc(3)Man(9)GlcNAc(2) in eukaryotes) from the lipid carrier dolichol-pyrophosphate to an asparagine residue within an Asn-X-Ser/Thr consensus motif in nascent polypeptide chains, the first step in protein N-glycosylation. N-glycosylation occurs cotranslationally and the complex associates with the Sec61 complex at the channel-forming translocon complex that mediates protein translocation across the endoplasmic reticulum (ER). All subunits are required for a maximal enzyme activity.</text>
</comment>
<feature type="chain" id="PRO_5005394239" description="Dolichyl-diphosphooligosaccharide--protein glycosyltransferase subunit 1" evidence="10">
    <location>
        <begin position="34"/>
        <end position="633"/>
    </location>
</feature>
<evidence type="ECO:0000256" key="2">
    <source>
        <dbReference type="ARBA" id="ARBA00004115"/>
    </source>
</evidence>
<keyword evidence="9" id="KW-0472">Membrane</keyword>
<evidence type="ECO:0000256" key="8">
    <source>
        <dbReference type="ARBA" id="ARBA00022989"/>
    </source>
</evidence>
<keyword evidence="12" id="KW-1185">Reference proteome</keyword>
<comment type="subunit">
    <text evidence="10">Component of the oligosaccharyltransferase (OST) complex.</text>
</comment>
<evidence type="ECO:0000313" key="12">
    <source>
        <dbReference type="Proteomes" id="UP000054350"/>
    </source>
</evidence>
<evidence type="ECO:0000256" key="9">
    <source>
        <dbReference type="ARBA" id="ARBA00023136"/>
    </source>
</evidence>
<evidence type="ECO:0000256" key="5">
    <source>
        <dbReference type="ARBA" id="ARBA00022692"/>
    </source>
</evidence>
<dbReference type="PANTHER" id="PTHR21049">
    <property type="entry name" value="RIBOPHORIN I"/>
    <property type="match status" value="1"/>
</dbReference>
<dbReference type="OMA" id="RYEYARE"/>
<dbReference type="OrthoDB" id="310030at2759"/>
<dbReference type="GO" id="GO:0008250">
    <property type="term" value="C:oligosaccharyltransferase complex"/>
    <property type="evidence" value="ECO:0007669"/>
    <property type="project" value="UniProtKB-UniRule"/>
</dbReference>
<evidence type="ECO:0000313" key="11">
    <source>
        <dbReference type="EMBL" id="KNE62873.1"/>
    </source>
</evidence>
<evidence type="ECO:0000256" key="1">
    <source>
        <dbReference type="ARBA" id="ARBA00002791"/>
    </source>
</evidence>
<dbReference type="Proteomes" id="UP000054350">
    <property type="component" value="Unassembled WGS sequence"/>
</dbReference>
<evidence type="ECO:0000256" key="10">
    <source>
        <dbReference type="RuleBase" id="RU361143"/>
    </source>
</evidence>
<protein>
    <recommendedName>
        <fullName evidence="10">Dolichyl-diphosphooligosaccharide--protein glycosyltransferase subunit 1</fullName>
    </recommendedName>
</protein>
<dbReference type="VEuPathDB" id="FungiDB:AMAG_08050"/>
<sequence length="633" mass="69601">MRAPTAPAGRRAGAPMLATLLLVLVAAAHLVSGALVHTRVVRAIDLSSQGSRVVRERVTLAWHYQRNESRTDEPRVGNYIFHVPAERAPRLIGLRATIEGKDVVDSDRALDRLQNKLVVSLRLPNPIKPGETAEIVVDTVFVGDVTPRPREIKQTDTQKMWFESELGLDSRYPTENVQVTVKYVWDHGQCSPTYSRPESFAQTRQPAVYSGNTVKYGPYTTNPVGEPLTVHYDAPRTGLVCNSWHRAIWVRSFGKSIEVEENVRVTHDGARLSPHFNRQQYMHQSQYGQVGNLIPELALMLPASASEVYFRDEIGNVSTSNLHATRRATTLQMRPRFPLAGGWTYNWVHGYAARGADYIKELGNARYALTVPLVQGFPGVVVEDLHVNLVLPEGATDIAVTDAASGEPITDWTTKTTKYYFDTTGRPTVVMRNTMLLDSNAAVRVTYTLTWVHKLQKPAAAIAFLAVVGAIVSTLASLDLRIGARRGNAAARVVDVCLERERIYARLARAHLSFTTAQERAVLEQAVDRASTAFDATLKALQRAAADVQAAADAVPGAPREATQAELAHRIAKLAEARASAMLEAMRVVLKASAPGADAKAVDAARTKVGELKRVEEQLHDEIRIAVVRMQKA</sequence>
<reference evidence="12" key="2">
    <citation type="submission" date="2009-11" db="EMBL/GenBank/DDBJ databases">
        <title>The Genome Sequence of Allomyces macrogynus strain ATCC 38327.</title>
        <authorList>
            <consortium name="The Broad Institute Genome Sequencing Platform"/>
            <person name="Russ C."/>
            <person name="Cuomo C."/>
            <person name="Shea T."/>
            <person name="Young S.K."/>
            <person name="Zeng Q."/>
            <person name="Koehrsen M."/>
            <person name="Haas B."/>
            <person name="Borodovsky M."/>
            <person name="Guigo R."/>
            <person name="Alvarado L."/>
            <person name="Berlin A."/>
            <person name="Borenstein D."/>
            <person name="Chen Z."/>
            <person name="Engels R."/>
            <person name="Freedman E."/>
            <person name="Gellesch M."/>
            <person name="Goldberg J."/>
            <person name="Griggs A."/>
            <person name="Gujja S."/>
            <person name="Heiman D."/>
            <person name="Hepburn T."/>
            <person name="Howarth C."/>
            <person name="Jen D."/>
            <person name="Larson L."/>
            <person name="Lewis B."/>
            <person name="Mehta T."/>
            <person name="Park D."/>
            <person name="Pearson M."/>
            <person name="Roberts A."/>
            <person name="Saif S."/>
            <person name="Shenoy N."/>
            <person name="Sisk P."/>
            <person name="Stolte C."/>
            <person name="Sykes S."/>
            <person name="Walk T."/>
            <person name="White J."/>
            <person name="Yandava C."/>
            <person name="Burger G."/>
            <person name="Gray M.W."/>
            <person name="Holland P.W.H."/>
            <person name="King N."/>
            <person name="Lang F.B.F."/>
            <person name="Roger A.J."/>
            <person name="Ruiz-Trillo I."/>
            <person name="Lander E."/>
            <person name="Nusbaum C."/>
        </authorList>
    </citation>
    <scope>NUCLEOTIDE SEQUENCE [LARGE SCALE GENOMIC DNA]</scope>
    <source>
        <strain evidence="12">ATCC 38327</strain>
    </source>
</reference>
<dbReference type="eggNOG" id="KOG2291">
    <property type="taxonomic scope" value="Eukaryota"/>
</dbReference>
<evidence type="ECO:0000256" key="4">
    <source>
        <dbReference type="ARBA" id="ARBA00008905"/>
    </source>
</evidence>
<feature type="signal peptide" evidence="10">
    <location>
        <begin position="1"/>
        <end position="33"/>
    </location>
</feature>
<reference evidence="11 12" key="1">
    <citation type="submission" date="2009-11" db="EMBL/GenBank/DDBJ databases">
        <title>Annotation of Allomyces macrogynus ATCC 38327.</title>
        <authorList>
            <consortium name="The Broad Institute Genome Sequencing Platform"/>
            <person name="Russ C."/>
            <person name="Cuomo C."/>
            <person name="Burger G."/>
            <person name="Gray M.W."/>
            <person name="Holland P.W.H."/>
            <person name="King N."/>
            <person name="Lang F.B.F."/>
            <person name="Roger A.J."/>
            <person name="Ruiz-Trillo I."/>
            <person name="Young S.K."/>
            <person name="Zeng Q."/>
            <person name="Gargeya S."/>
            <person name="Fitzgerald M."/>
            <person name="Haas B."/>
            <person name="Abouelleil A."/>
            <person name="Alvarado L."/>
            <person name="Arachchi H.M."/>
            <person name="Berlin A."/>
            <person name="Chapman S.B."/>
            <person name="Gearin G."/>
            <person name="Goldberg J."/>
            <person name="Griggs A."/>
            <person name="Gujja S."/>
            <person name="Hansen M."/>
            <person name="Heiman D."/>
            <person name="Howarth C."/>
            <person name="Larimer J."/>
            <person name="Lui A."/>
            <person name="MacDonald P.J.P."/>
            <person name="McCowen C."/>
            <person name="Montmayeur A."/>
            <person name="Murphy C."/>
            <person name="Neiman D."/>
            <person name="Pearson M."/>
            <person name="Priest M."/>
            <person name="Roberts A."/>
            <person name="Saif S."/>
            <person name="Shea T."/>
            <person name="Sisk P."/>
            <person name="Stolte C."/>
            <person name="Sykes S."/>
            <person name="Wortman J."/>
            <person name="Nusbaum C."/>
            <person name="Birren B."/>
        </authorList>
    </citation>
    <scope>NUCLEOTIDE SEQUENCE [LARGE SCALE GENOMIC DNA]</scope>
    <source>
        <strain evidence="11 12">ATCC 38327</strain>
    </source>
</reference>